<dbReference type="PANTHER" id="PTHR15641:SF1">
    <property type="entry name" value="ELONGATOR COMPLEX PROTEIN 5"/>
    <property type="match status" value="1"/>
</dbReference>
<dbReference type="GO" id="GO:0000049">
    <property type="term" value="F:tRNA binding"/>
    <property type="evidence" value="ECO:0007669"/>
    <property type="project" value="TreeGrafter"/>
</dbReference>
<reference evidence="10 11" key="1">
    <citation type="journal article" date="2024" name="J Genomics">
        <title>Draft genome sequencing and assembly of Favolaschia claudopus CIRM-BRFM 2984 isolated from oak limbs.</title>
        <authorList>
            <person name="Navarro D."/>
            <person name="Drula E."/>
            <person name="Chaduli D."/>
            <person name="Cazenave R."/>
            <person name="Ahrendt S."/>
            <person name="Wang J."/>
            <person name="Lipzen A."/>
            <person name="Daum C."/>
            <person name="Barry K."/>
            <person name="Grigoriev I.V."/>
            <person name="Favel A."/>
            <person name="Rosso M.N."/>
            <person name="Martin F."/>
        </authorList>
    </citation>
    <scope>NUCLEOTIDE SEQUENCE [LARGE SCALE GENOMIC DNA]</scope>
    <source>
        <strain evidence="10 11">CIRM-BRFM 2984</strain>
    </source>
</reference>
<comment type="subcellular location">
    <subcellularLocation>
        <location evidence="2">Cytoplasm</location>
    </subcellularLocation>
    <subcellularLocation>
        <location evidence="1">Nucleus</location>
    </subcellularLocation>
</comment>
<keyword evidence="8" id="KW-0539">Nucleus</keyword>
<evidence type="ECO:0000256" key="6">
    <source>
        <dbReference type="ARBA" id="ARBA00022490"/>
    </source>
</evidence>
<proteinExistence type="inferred from homology"/>
<evidence type="ECO:0000256" key="5">
    <source>
        <dbReference type="ARBA" id="ARBA00020264"/>
    </source>
</evidence>
<keyword evidence="11" id="KW-1185">Reference proteome</keyword>
<organism evidence="10 11">
    <name type="scientific">Favolaschia claudopus</name>
    <dbReference type="NCBI Taxonomy" id="2862362"/>
    <lineage>
        <taxon>Eukaryota</taxon>
        <taxon>Fungi</taxon>
        <taxon>Dikarya</taxon>
        <taxon>Basidiomycota</taxon>
        <taxon>Agaricomycotina</taxon>
        <taxon>Agaricomycetes</taxon>
        <taxon>Agaricomycetidae</taxon>
        <taxon>Agaricales</taxon>
        <taxon>Marasmiineae</taxon>
        <taxon>Mycenaceae</taxon>
        <taxon>Favolaschia</taxon>
    </lineage>
</organism>
<dbReference type="GO" id="GO:0005634">
    <property type="term" value="C:nucleus"/>
    <property type="evidence" value="ECO:0007669"/>
    <property type="project" value="UniProtKB-SubCell"/>
</dbReference>
<evidence type="ECO:0000256" key="1">
    <source>
        <dbReference type="ARBA" id="ARBA00004123"/>
    </source>
</evidence>
<dbReference type="EMBL" id="JAWWNJ010000001">
    <property type="protein sequence ID" value="KAK7064180.1"/>
    <property type="molecule type" value="Genomic_DNA"/>
</dbReference>
<gene>
    <name evidence="10" type="ORF">R3P38DRAFT_3249763</name>
</gene>
<comment type="caution">
    <text evidence="10">The sequence shown here is derived from an EMBL/GenBank/DDBJ whole genome shotgun (WGS) entry which is preliminary data.</text>
</comment>
<evidence type="ECO:0000313" key="11">
    <source>
        <dbReference type="Proteomes" id="UP001362999"/>
    </source>
</evidence>
<dbReference type="GO" id="GO:0033588">
    <property type="term" value="C:elongator holoenzyme complex"/>
    <property type="evidence" value="ECO:0007669"/>
    <property type="project" value="InterPro"/>
</dbReference>
<dbReference type="GO" id="GO:0002098">
    <property type="term" value="P:tRNA wobble uridine modification"/>
    <property type="evidence" value="ECO:0007669"/>
    <property type="project" value="InterPro"/>
</dbReference>
<keyword evidence="7" id="KW-0819">tRNA processing</keyword>
<accession>A0AAW0EHG9</accession>
<protein>
    <recommendedName>
        <fullName evidence="5">Elongator complex protein 5</fullName>
    </recommendedName>
</protein>
<evidence type="ECO:0000256" key="9">
    <source>
        <dbReference type="SAM" id="MobiDB-lite"/>
    </source>
</evidence>
<dbReference type="Proteomes" id="UP001362999">
    <property type="component" value="Unassembled WGS sequence"/>
</dbReference>
<dbReference type="GO" id="GO:0005829">
    <property type="term" value="C:cytosol"/>
    <property type="evidence" value="ECO:0007669"/>
    <property type="project" value="TreeGrafter"/>
</dbReference>
<sequence length="341" mass="37637">MSFIREPRRAQQPFLVLQSSVAQSSLGILRQLLEDSSSHSLLFCLLHPSLLSVNASRVEAFDLLDNVPGYNDNYEEPRHLILSAVKTAPDETLDFVIDSVDTLASDIGSIPQTYEFLCELVSLVRSRPNPSRLVLHILSPSPLLPLLCQTRFSPSLTHTISHPPALLRHLATEYLTLPPPLSPEAKFWGIFLPVSERMHESERLIFGSEGEGAGDDDEMLIEVIVRGDGGDGLRRRCVDRTLQGWSLTRGLGPLPDMVSLRPLFSRTVAEPSAADPTQNVSFNLNLTASQQKSRAQVPLPYMHEGDPGKPQKNPVASAAIFYDPDSADDLDDDDPDEDLDI</sequence>
<name>A0AAW0EHG9_9AGAR</name>
<evidence type="ECO:0000256" key="3">
    <source>
        <dbReference type="ARBA" id="ARBA00005043"/>
    </source>
</evidence>
<keyword evidence="6" id="KW-0963">Cytoplasm</keyword>
<evidence type="ECO:0000256" key="4">
    <source>
        <dbReference type="ARBA" id="ARBA00009567"/>
    </source>
</evidence>
<evidence type="ECO:0000256" key="7">
    <source>
        <dbReference type="ARBA" id="ARBA00022694"/>
    </source>
</evidence>
<comment type="similarity">
    <text evidence="4">Belongs to the ELP5 family.</text>
</comment>
<feature type="compositionally biased region" description="Acidic residues" evidence="9">
    <location>
        <begin position="325"/>
        <end position="341"/>
    </location>
</feature>
<dbReference type="InterPro" id="IPR019519">
    <property type="entry name" value="Elp5"/>
</dbReference>
<comment type="pathway">
    <text evidence="3">tRNA modification; 5-methoxycarbonylmethyl-2-thiouridine-tRNA biosynthesis.</text>
</comment>
<evidence type="ECO:0000256" key="2">
    <source>
        <dbReference type="ARBA" id="ARBA00004496"/>
    </source>
</evidence>
<dbReference type="AlphaFoldDB" id="A0AAW0EHG9"/>
<evidence type="ECO:0000313" key="10">
    <source>
        <dbReference type="EMBL" id="KAK7064180.1"/>
    </source>
</evidence>
<dbReference type="Pfam" id="PF10483">
    <property type="entry name" value="Elong_Iki1"/>
    <property type="match status" value="1"/>
</dbReference>
<dbReference type="PANTHER" id="PTHR15641">
    <property type="entry name" value="ELONGATOR COMPLEX PROTEIN 5"/>
    <property type="match status" value="1"/>
</dbReference>
<feature type="region of interest" description="Disordered" evidence="9">
    <location>
        <begin position="293"/>
        <end position="341"/>
    </location>
</feature>
<evidence type="ECO:0000256" key="8">
    <source>
        <dbReference type="ARBA" id="ARBA00023242"/>
    </source>
</evidence>